<dbReference type="InterPro" id="IPR039426">
    <property type="entry name" value="TonB-dep_rcpt-like"/>
</dbReference>
<dbReference type="Gene3D" id="2.170.130.10">
    <property type="entry name" value="TonB-dependent receptor, plug domain"/>
    <property type="match status" value="1"/>
</dbReference>
<dbReference type="Gene3D" id="2.40.170.20">
    <property type="entry name" value="TonB-dependent receptor, beta-barrel domain"/>
    <property type="match status" value="1"/>
</dbReference>
<evidence type="ECO:0000256" key="3">
    <source>
        <dbReference type="ARBA" id="ARBA00022452"/>
    </source>
</evidence>
<keyword evidence="7 8" id="KW-0998">Cell outer membrane</keyword>
<feature type="domain" description="TonB-dependent receptor plug" evidence="12">
    <location>
        <begin position="116"/>
        <end position="224"/>
    </location>
</feature>
<dbReference type="InterPro" id="IPR023997">
    <property type="entry name" value="TonB-dep_OMP_SusC/RagA_CS"/>
</dbReference>
<dbReference type="PROSITE" id="PS52016">
    <property type="entry name" value="TONB_DEPENDENT_REC_3"/>
    <property type="match status" value="1"/>
</dbReference>
<dbReference type="InterPro" id="IPR000531">
    <property type="entry name" value="Beta-barrel_TonB"/>
</dbReference>
<protein>
    <submittedName>
        <fullName evidence="13">SusC</fullName>
    </submittedName>
</protein>
<keyword evidence="3 8" id="KW-1134">Transmembrane beta strand</keyword>
<keyword evidence="10" id="KW-0732">Signal</keyword>
<dbReference type="InterPro" id="IPR023996">
    <property type="entry name" value="TonB-dep_OMP_SusC/RagA"/>
</dbReference>
<name>A0A060RDD9_9BACT</name>
<dbReference type="Pfam" id="PF00593">
    <property type="entry name" value="TonB_dep_Rec_b-barrel"/>
    <property type="match status" value="1"/>
</dbReference>
<feature type="chain" id="PRO_5001585877" evidence="10">
    <location>
        <begin position="21"/>
        <end position="995"/>
    </location>
</feature>
<keyword evidence="2 8" id="KW-0813">Transport</keyword>
<keyword evidence="14" id="KW-1185">Reference proteome</keyword>
<dbReference type="NCBIfam" id="TIGR04057">
    <property type="entry name" value="SusC_RagA_signa"/>
    <property type="match status" value="1"/>
</dbReference>
<keyword evidence="6 8" id="KW-0472">Membrane</keyword>
<evidence type="ECO:0000256" key="10">
    <source>
        <dbReference type="SAM" id="SignalP"/>
    </source>
</evidence>
<organism evidence="13 14">
    <name type="scientific">Mucinivorans hirudinis</name>
    <dbReference type="NCBI Taxonomy" id="1433126"/>
    <lineage>
        <taxon>Bacteria</taxon>
        <taxon>Pseudomonadati</taxon>
        <taxon>Bacteroidota</taxon>
        <taxon>Bacteroidia</taxon>
        <taxon>Bacteroidales</taxon>
        <taxon>Rikenellaceae</taxon>
        <taxon>Mucinivorans</taxon>
    </lineage>
</organism>
<dbReference type="PATRIC" id="fig|1433126.3.peg.2033"/>
<comment type="subcellular location">
    <subcellularLocation>
        <location evidence="1 8">Cell outer membrane</location>
        <topology evidence="1 8">Multi-pass membrane protein</topology>
    </subcellularLocation>
</comment>
<dbReference type="InterPro" id="IPR037066">
    <property type="entry name" value="Plug_dom_sf"/>
</dbReference>
<reference evidence="13 14" key="1">
    <citation type="journal article" date="2015" name="Genome Announc.">
        <title>Complete Genome Sequence of the Novel Leech Symbiont Mucinivorans hirudinis M3T.</title>
        <authorList>
            <person name="Nelson M.C."/>
            <person name="Bomar L."/>
            <person name="Graf J."/>
        </authorList>
    </citation>
    <scope>NUCLEOTIDE SEQUENCE [LARGE SCALE GENOMIC DNA]</scope>
    <source>
        <strain evidence="14">M3</strain>
    </source>
</reference>
<dbReference type="Pfam" id="PF07715">
    <property type="entry name" value="Plug"/>
    <property type="match status" value="1"/>
</dbReference>
<evidence type="ECO:0000256" key="2">
    <source>
        <dbReference type="ARBA" id="ARBA00022448"/>
    </source>
</evidence>
<dbReference type="InterPro" id="IPR012910">
    <property type="entry name" value="Plug_dom"/>
</dbReference>
<dbReference type="HOGENOM" id="CLU_004317_0_2_10"/>
<feature type="signal peptide" evidence="10">
    <location>
        <begin position="1"/>
        <end position="20"/>
    </location>
</feature>
<dbReference type="EMBL" id="HG934468">
    <property type="protein sequence ID" value="CDN32133.1"/>
    <property type="molecule type" value="Genomic_DNA"/>
</dbReference>
<dbReference type="SUPFAM" id="SSF49464">
    <property type="entry name" value="Carboxypeptidase regulatory domain-like"/>
    <property type="match status" value="1"/>
</dbReference>
<comment type="similarity">
    <text evidence="8 9">Belongs to the TonB-dependent receptor family.</text>
</comment>
<proteinExistence type="inferred from homology"/>
<evidence type="ECO:0000256" key="8">
    <source>
        <dbReference type="PROSITE-ProRule" id="PRU01360"/>
    </source>
</evidence>
<keyword evidence="5 9" id="KW-0798">TonB box</keyword>
<evidence type="ECO:0000256" key="1">
    <source>
        <dbReference type="ARBA" id="ARBA00004571"/>
    </source>
</evidence>
<evidence type="ECO:0000259" key="12">
    <source>
        <dbReference type="Pfam" id="PF07715"/>
    </source>
</evidence>
<dbReference type="Proteomes" id="UP000027616">
    <property type="component" value="Chromosome I"/>
</dbReference>
<dbReference type="NCBIfam" id="TIGR04056">
    <property type="entry name" value="OMP_RagA_SusC"/>
    <property type="match status" value="1"/>
</dbReference>
<evidence type="ECO:0000259" key="11">
    <source>
        <dbReference type="Pfam" id="PF00593"/>
    </source>
</evidence>
<evidence type="ECO:0000313" key="13">
    <source>
        <dbReference type="EMBL" id="CDN32133.1"/>
    </source>
</evidence>
<dbReference type="eggNOG" id="COG4771">
    <property type="taxonomic scope" value="Bacteria"/>
</dbReference>
<keyword evidence="4 8" id="KW-0812">Transmembrane</keyword>
<dbReference type="SUPFAM" id="SSF56935">
    <property type="entry name" value="Porins"/>
    <property type="match status" value="1"/>
</dbReference>
<dbReference type="KEGG" id="rbc:BN938_2060"/>
<dbReference type="Gene3D" id="2.60.40.1120">
    <property type="entry name" value="Carboxypeptidase-like, regulatory domain"/>
    <property type="match status" value="1"/>
</dbReference>
<dbReference type="Pfam" id="PF13715">
    <property type="entry name" value="CarbopepD_reg_2"/>
    <property type="match status" value="1"/>
</dbReference>
<accession>A0A060RDD9</accession>
<evidence type="ECO:0000256" key="6">
    <source>
        <dbReference type="ARBA" id="ARBA00023136"/>
    </source>
</evidence>
<evidence type="ECO:0000313" key="14">
    <source>
        <dbReference type="Proteomes" id="UP000027616"/>
    </source>
</evidence>
<evidence type="ECO:0000256" key="4">
    <source>
        <dbReference type="ARBA" id="ARBA00022692"/>
    </source>
</evidence>
<evidence type="ECO:0000256" key="9">
    <source>
        <dbReference type="RuleBase" id="RU003357"/>
    </source>
</evidence>
<feature type="domain" description="TonB-dependent receptor-like beta-barrel" evidence="11">
    <location>
        <begin position="394"/>
        <end position="859"/>
    </location>
</feature>
<dbReference type="InterPro" id="IPR008969">
    <property type="entry name" value="CarboxyPept-like_regulatory"/>
</dbReference>
<sequence length="995" mass="110006">MTKRILPMFCMLLMCVCSFAQSKYTVKGTVIDSQRQPMIGVTVAEKGTNNATLTDLDGNFTLSVASAKSEVELSFMGYITVSYSADNSVWQQPVIMAEDVKALESVVVIGYGTTTKRDATGSVVAIKSDIKDRGQATNASDLLLGKVPGVQITPGDGAPGNTGTIRIRGGASLSASNDPLVVVDGVPVESGGLGVVNPNDIATFTILKDASAAAIYGSRGSNGVIIITTKKGSGAFRLNYNSTYSMAQNSRLVQNLSAAEYKSILDQYYPVGTPIGDEAHSLMGKSATNWQEQIFRPAFGTNQYLSGSGMVKNMGYRVGLGYDNENGTLKTSNFERFTASAAIAPKFFDNHLSVDLNAKYSSTKNTNADAGAVGSASFFDPTQDIWIRRPDGSINTDKFNGYYTWVNSSNNPNILAATNPVALLEQVWNKNNSTRFLGNAQIDYKMHFLPELRANLNVGMDLNTGNGNNGALQNSPQAWRDNDFMGIGRNNNNQWLNRNSLLDFYLNYNKELSSIRSRIDAMVGYSWQHFYSQNSSQTYGNNADKNAKPFSENSFATENYLVSFFGRLNYVFNEKYSLTGTVRYDGSSRFSPNTRWGLFPSMAFAWDIKGENFLKSAQDLSTLKLRLGYGTTGQQDLGLNDYPYIARYNMSNEFSMYQFGDKFYNVLKPNAYDENIKWEETTTYNVALDFGLWDDRLSGSIDLYYKETKDLLNTIPVPAGANFSNMIVTNIGNLNNRGIEISLNIIPVKSEDWNWTIGLNATFNSTKITKLTANADPNYLGVTTGNVPGSTGAYSQLHTVGYAPNTFYVFQQVYGADGKPLQNTFVDRNGDGVITDADRYLHRKPAPDAYFGLSSQLSYKNWYFAFNAHANVGNYMYNAYAANNSTIYSAYGGQGFLTNLDKTIFRTGFTNSNTINQRISDYWIENASFFRMDNLTLGYEIPKFFGSKMSGRLSFTAQNVFVITDYQGLDPEGWGIDNVMWPRPRTFVLGLTLNF</sequence>
<dbReference type="AlphaFoldDB" id="A0A060RDD9"/>
<gene>
    <name evidence="13" type="ORF">BN938_2060</name>
</gene>
<dbReference type="GO" id="GO:0009279">
    <property type="term" value="C:cell outer membrane"/>
    <property type="evidence" value="ECO:0007669"/>
    <property type="project" value="UniProtKB-SubCell"/>
</dbReference>
<dbReference type="STRING" id="1433126.BN938_2060"/>
<evidence type="ECO:0000256" key="5">
    <source>
        <dbReference type="ARBA" id="ARBA00023077"/>
    </source>
</evidence>
<evidence type="ECO:0000256" key="7">
    <source>
        <dbReference type="ARBA" id="ARBA00023237"/>
    </source>
</evidence>
<dbReference type="InterPro" id="IPR036942">
    <property type="entry name" value="Beta-barrel_TonB_sf"/>
</dbReference>